<evidence type="ECO:0000313" key="4">
    <source>
        <dbReference type="EMBL" id="ELR68165.1"/>
    </source>
</evidence>
<reference evidence="4 5" key="1">
    <citation type="submission" date="2012-12" db="EMBL/GenBank/DDBJ databases">
        <title>Genome assembly of Fulvivirga imtechensis AK7.</title>
        <authorList>
            <person name="Nupur N."/>
            <person name="Khatri I."/>
            <person name="Kumar R."/>
            <person name="Subramanian S."/>
            <person name="Pinnaka A."/>
        </authorList>
    </citation>
    <scope>NUCLEOTIDE SEQUENCE [LARGE SCALE GENOMIC DNA]</scope>
    <source>
        <strain evidence="4 5">AK7</strain>
    </source>
</reference>
<keyword evidence="4" id="KW-0418">Kinase</keyword>
<dbReference type="Proteomes" id="UP000011135">
    <property type="component" value="Unassembled WGS sequence"/>
</dbReference>
<dbReference type="eggNOG" id="COG0351">
    <property type="taxonomic scope" value="Bacteria"/>
</dbReference>
<dbReference type="AlphaFoldDB" id="L8JH66"/>
<dbReference type="SUPFAM" id="SSF53613">
    <property type="entry name" value="Ribokinase-like"/>
    <property type="match status" value="1"/>
</dbReference>
<dbReference type="GO" id="GO:0008972">
    <property type="term" value="F:phosphomethylpyrimidine kinase activity"/>
    <property type="evidence" value="ECO:0007669"/>
    <property type="project" value="InterPro"/>
</dbReference>
<dbReference type="InterPro" id="IPR013749">
    <property type="entry name" value="PM/HMP-P_kinase-1"/>
</dbReference>
<dbReference type="OrthoDB" id="9810880at2"/>
<dbReference type="Gene3D" id="3.40.1190.20">
    <property type="match status" value="1"/>
</dbReference>
<dbReference type="PANTHER" id="PTHR20858">
    <property type="entry name" value="PHOSPHOMETHYLPYRIMIDINE KINASE"/>
    <property type="match status" value="1"/>
</dbReference>
<evidence type="ECO:0000256" key="2">
    <source>
        <dbReference type="ARBA" id="ARBA00012135"/>
    </source>
</evidence>
<organism evidence="4 5">
    <name type="scientific">Fulvivirga imtechensis AK7</name>
    <dbReference type="NCBI Taxonomy" id="1237149"/>
    <lineage>
        <taxon>Bacteria</taxon>
        <taxon>Pseudomonadati</taxon>
        <taxon>Bacteroidota</taxon>
        <taxon>Cytophagia</taxon>
        <taxon>Cytophagales</taxon>
        <taxon>Fulvivirgaceae</taxon>
        <taxon>Fulvivirga</taxon>
    </lineage>
</organism>
<dbReference type="EMBL" id="AMZN01000138">
    <property type="protein sequence ID" value="ELR68165.1"/>
    <property type="molecule type" value="Genomic_DNA"/>
</dbReference>
<comment type="pathway">
    <text evidence="1">Cofactor biosynthesis; thiamine diphosphate biosynthesis.</text>
</comment>
<proteinExistence type="predicted"/>
<evidence type="ECO:0000256" key="1">
    <source>
        <dbReference type="ARBA" id="ARBA00004948"/>
    </source>
</evidence>
<name>L8JH66_9BACT</name>
<dbReference type="CDD" id="cd01169">
    <property type="entry name" value="HMPP_kinase"/>
    <property type="match status" value="1"/>
</dbReference>
<protein>
    <recommendedName>
        <fullName evidence="2">hydroxymethylpyrimidine kinase</fullName>
        <ecNumber evidence="2">2.7.1.49</ecNumber>
    </recommendedName>
</protein>
<evidence type="ECO:0000259" key="3">
    <source>
        <dbReference type="Pfam" id="PF08543"/>
    </source>
</evidence>
<evidence type="ECO:0000313" key="5">
    <source>
        <dbReference type="Proteomes" id="UP000011135"/>
    </source>
</evidence>
<dbReference type="PANTHER" id="PTHR20858:SF17">
    <property type="entry name" value="HYDROXYMETHYLPYRIMIDINE_PHOSPHOMETHYLPYRIMIDINE KINASE THI20-RELATED"/>
    <property type="match status" value="1"/>
</dbReference>
<dbReference type="Pfam" id="PF08543">
    <property type="entry name" value="Phos_pyr_kin"/>
    <property type="match status" value="1"/>
</dbReference>
<gene>
    <name evidence="4" type="ORF">C900_00693</name>
</gene>
<dbReference type="InterPro" id="IPR004399">
    <property type="entry name" value="HMP/HMP-P_kinase_dom"/>
</dbReference>
<dbReference type="EC" id="2.7.1.49" evidence="2"/>
<dbReference type="GO" id="GO:0008902">
    <property type="term" value="F:hydroxymethylpyrimidine kinase activity"/>
    <property type="evidence" value="ECO:0007669"/>
    <property type="project" value="UniProtKB-EC"/>
</dbReference>
<keyword evidence="5" id="KW-1185">Reference proteome</keyword>
<feature type="domain" description="Pyridoxamine kinase/Phosphomethylpyrimidine kinase" evidence="3">
    <location>
        <begin position="15"/>
        <end position="239"/>
    </location>
</feature>
<accession>L8JH66</accession>
<comment type="caution">
    <text evidence="4">The sequence shown here is derived from an EMBL/GenBank/DDBJ whole genome shotgun (WGS) entry which is preliminary data.</text>
</comment>
<dbReference type="RefSeq" id="WP_009583615.1">
    <property type="nucleotide sequence ID" value="NZ_AMZN01000138.1"/>
</dbReference>
<dbReference type="InterPro" id="IPR029056">
    <property type="entry name" value="Ribokinase-like"/>
</dbReference>
<dbReference type="STRING" id="1237149.C900_00693"/>
<dbReference type="PATRIC" id="fig|1237149.3.peg.5763"/>
<dbReference type="GO" id="GO:0005829">
    <property type="term" value="C:cytosol"/>
    <property type="evidence" value="ECO:0007669"/>
    <property type="project" value="TreeGrafter"/>
</dbReference>
<dbReference type="GO" id="GO:0009228">
    <property type="term" value="P:thiamine biosynthetic process"/>
    <property type="evidence" value="ECO:0007669"/>
    <property type="project" value="InterPro"/>
</dbReference>
<sequence length="248" mass="27213">MNTLHPIAMTIAGFDPSGGAGLLADIKTFEQCGVYGFGCATANTIQDERRVDKVMWHPLDTILDQINILLKKYSVTHFKIGIVESCEVFSAIKTHLISQNPRAQIIWDPVLKSSSGYTFLKNNLPLENLLKDVSLITPNLPEFNTLFGSEEKAFQLSHVCDIYLKGGHNESKVGVDHLYSKGIKISFSAGLHKVHQKHGSGCVLSSAITAALATGHGLQKACRLAKNYTELFLSSHPSLLGWHKNVML</sequence>
<keyword evidence="4" id="KW-0808">Transferase</keyword>